<keyword evidence="1" id="KW-0560">Oxidoreductase</keyword>
<gene>
    <name evidence="2" type="ORF">E1286_05600</name>
</gene>
<dbReference type="InterPro" id="IPR008775">
    <property type="entry name" value="Phytyl_CoA_dOase-like"/>
</dbReference>
<dbReference type="AlphaFoldDB" id="A0A4R4ZCY5"/>
<reference evidence="2 3" key="1">
    <citation type="submission" date="2019-03" db="EMBL/GenBank/DDBJ databases">
        <title>Draft genome sequences of novel Actinobacteria.</title>
        <authorList>
            <person name="Sahin N."/>
            <person name="Ay H."/>
            <person name="Saygin H."/>
        </authorList>
    </citation>
    <scope>NUCLEOTIDE SEQUENCE [LARGE SCALE GENOMIC DNA]</scope>
    <source>
        <strain evidence="2 3">CH32</strain>
    </source>
</reference>
<dbReference type="GO" id="GO:0016706">
    <property type="term" value="F:2-oxoglutarate-dependent dioxygenase activity"/>
    <property type="evidence" value="ECO:0007669"/>
    <property type="project" value="UniProtKB-ARBA"/>
</dbReference>
<evidence type="ECO:0000313" key="2">
    <source>
        <dbReference type="EMBL" id="TDD54192.1"/>
    </source>
</evidence>
<dbReference type="SUPFAM" id="SSF51197">
    <property type="entry name" value="Clavaminate synthase-like"/>
    <property type="match status" value="1"/>
</dbReference>
<keyword evidence="3" id="KW-1185">Reference proteome</keyword>
<sequence length="283" mass="30571">MTETTAGTAVIPRLKPPYDPAELDDAVKNRGAVILCDAYTEQECDTLLGQIAEHKRSHPEEWEYTTRSMLGTYQGPDTATALHLLVGAIPCAAGMVVHPDILGCARRLLKPLSDTVLLTLTEYIERRPGAPAQGLHRDTVAWPHMPVGEHPIMLTAIAAMTDFTAANGATWVVLDSHGGLASDAAPGWEGAVQAEMNRGDVLLFRADLFHAGGANTTDSDVRHFFSMAYQVAWLRPIENSTLSVPPRVAAELAEDVQELLGYSHELVLGLYKGGDPKNALRVS</sequence>
<dbReference type="OrthoDB" id="9796766at2"/>
<accession>A0A4R4ZCY5</accession>
<dbReference type="Proteomes" id="UP000295302">
    <property type="component" value="Unassembled WGS sequence"/>
</dbReference>
<dbReference type="PANTHER" id="PTHR20883:SF41">
    <property type="entry name" value="IRON_ALPHA-KETOGLUTARATE-DEPENDENT DIOXYGENASE ASQJ"/>
    <property type="match status" value="1"/>
</dbReference>
<protein>
    <recommendedName>
        <fullName evidence="4">Phytanoyl-CoA dioxygenase family protein</fullName>
    </recommendedName>
</protein>
<comment type="caution">
    <text evidence="2">The sequence shown here is derived from an EMBL/GenBank/DDBJ whole genome shotgun (WGS) entry which is preliminary data.</text>
</comment>
<evidence type="ECO:0008006" key="4">
    <source>
        <dbReference type="Google" id="ProtNLM"/>
    </source>
</evidence>
<evidence type="ECO:0000256" key="1">
    <source>
        <dbReference type="ARBA" id="ARBA00023002"/>
    </source>
</evidence>
<dbReference type="Gene3D" id="2.60.120.620">
    <property type="entry name" value="q2cbj1_9rhob like domain"/>
    <property type="match status" value="1"/>
</dbReference>
<proteinExistence type="predicted"/>
<dbReference type="EMBL" id="SMKQ01000009">
    <property type="protein sequence ID" value="TDD54192.1"/>
    <property type="molecule type" value="Genomic_DNA"/>
</dbReference>
<dbReference type="GO" id="GO:0005506">
    <property type="term" value="F:iron ion binding"/>
    <property type="evidence" value="ECO:0007669"/>
    <property type="project" value="UniProtKB-ARBA"/>
</dbReference>
<dbReference type="PANTHER" id="PTHR20883">
    <property type="entry name" value="PHYTANOYL-COA DIOXYGENASE DOMAIN CONTAINING 1"/>
    <property type="match status" value="1"/>
</dbReference>
<name>A0A4R4ZCY5_9ACTN</name>
<organism evidence="2 3">
    <name type="scientific">Nonomuraea terrae</name>
    <dbReference type="NCBI Taxonomy" id="2530383"/>
    <lineage>
        <taxon>Bacteria</taxon>
        <taxon>Bacillati</taxon>
        <taxon>Actinomycetota</taxon>
        <taxon>Actinomycetes</taxon>
        <taxon>Streptosporangiales</taxon>
        <taxon>Streptosporangiaceae</taxon>
        <taxon>Nonomuraea</taxon>
    </lineage>
</organism>
<dbReference type="Pfam" id="PF05721">
    <property type="entry name" value="PhyH"/>
    <property type="match status" value="1"/>
</dbReference>
<evidence type="ECO:0000313" key="3">
    <source>
        <dbReference type="Proteomes" id="UP000295302"/>
    </source>
</evidence>
<dbReference type="RefSeq" id="WP_132609366.1">
    <property type="nucleotide sequence ID" value="NZ_SMKQ01000009.1"/>
</dbReference>